<evidence type="ECO:0000313" key="2">
    <source>
        <dbReference type="Ensembl" id="ENSLACP00000015634.1"/>
    </source>
</evidence>
<reference evidence="2" key="2">
    <citation type="submission" date="2025-08" db="UniProtKB">
        <authorList>
            <consortium name="Ensembl"/>
        </authorList>
    </citation>
    <scope>IDENTIFICATION</scope>
</reference>
<dbReference type="HOGENOM" id="CLU_023707_1_0_1"/>
<dbReference type="PANTHER" id="PTHR19303">
    <property type="entry name" value="TRANSPOSON"/>
    <property type="match status" value="1"/>
</dbReference>
<accession>H3B163</accession>
<proteinExistence type="predicted"/>
<evidence type="ECO:0000259" key="1">
    <source>
        <dbReference type="Pfam" id="PF03184"/>
    </source>
</evidence>
<keyword evidence="3" id="KW-1185">Reference proteome</keyword>
<dbReference type="AlphaFoldDB" id="H3B163"/>
<feature type="domain" description="DDE-1" evidence="1">
    <location>
        <begin position="153"/>
        <end position="293"/>
    </location>
</feature>
<sequence length="349" mass="40072">TPRHSTVFTDEEEMCIVKHLKVVVEWGFPFDLLDIRVLARTYLDKQGRSVSQFQNNLLSTDWARNFVKCHKKDLTTHLCQNIKSTRANVSADIVKQFFQNMKETLQNEDSTPIPPQNIYNFDETNLSDDPETKKCVFKRGIKFPERIRNSTKAAISIMFCGSATGEMLPAYVIYKAEHIWSTWTEGGPKYTRYNCSKNGWFDANCFADWFATMSVPHAKLLPGQKVLTGDNLSSHFNDTVLTRSKENNVPLHLPPNSTHLMQLLDVAFYGLLKRSWRKVLDKWKASTKRKSQTLTKDSFPYLLKQLYKVVYPSETGTETSENLVSGFRKCGIYPLDVNQVLKSWTVLCG</sequence>
<reference evidence="2" key="3">
    <citation type="submission" date="2025-09" db="UniProtKB">
        <authorList>
            <consortium name="Ensembl"/>
        </authorList>
    </citation>
    <scope>IDENTIFICATION</scope>
</reference>
<dbReference type="InterPro" id="IPR050863">
    <property type="entry name" value="CenT-Element_Derived"/>
</dbReference>
<dbReference type="EMBL" id="AFYH01099379">
    <property type="status" value="NOT_ANNOTATED_CDS"/>
    <property type="molecule type" value="Genomic_DNA"/>
</dbReference>
<dbReference type="Ensembl" id="ENSLACT00000015742.1">
    <property type="protein sequence ID" value="ENSLACP00000015634.1"/>
    <property type="gene ID" value="ENSLACG00000013762.1"/>
</dbReference>
<dbReference type="GO" id="GO:0005634">
    <property type="term" value="C:nucleus"/>
    <property type="evidence" value="ECO:0007669"/>
    <property type="project" value="TreeGrafter"/>
</dbReference>
<dbReference type="eggNOG" id="KOG3105">
    <property type="taxonomic scope" value="Eukaryota"/>
</dbReference>
<dbReference type="GO" id="GO:0003677">
    <property type="term" value="F:DNA binding"/>
    <property type="evidence" value="ECO:0007669"/>
    <property type="project" value="TreeGrafter"/>
</dbReference>
<name>H3B163_LATCH</name>
<dbReference type="OMA" id="DTWTNYG"/>
<dbReference type="Pfam" id="PF03184">
    <property type="entry name" value="DDE_1"/>
    <property type="match status" value="1"/>
</dbReference>
<dbReference type="InterPro" id="IPR004875">
    <property type="entry name" value="DDE_SF_endonuclease_dom"/>
</dbReference>
<dbReference type="GeneTree" id="ENSGT00940000167849"/>
<dbReference type="PANTHER" id="PTHR19303:SF74">
    <property type="entry name" value="POGO TRANSPOSABLE ELEMENT WITH KRAB DOMAIN"/>
    <property type="match status" value="1"/>
</dbReference>
<protein>
    <recommendedName>
        <fullName evidence="1">DDE-1 domain-containing protein</fullName>
    </recommendedName>
</protein>
<organism evidence="2 3">
    <name type="scientific">Latimeria chalumnae</name>
    <name type="common">Coelacanth</name>
    <dbReference type="NCBI Taxonomy" id="7897"/>
    <lineage>
        <taxon>Eukaryota</taxon>
        <taxon>Metazoa</taxon>
        <taxon>Chordata</taxon>
        <taxon>Craniata</taxon>
        <taxon>Vertebrata</taxon>
        <taxon>Euteleostomi</taxon>
        <taxon>Coelacanthiformes</taxon>
        <taxon>Coelacanthidae</taxon>
        <taxon>Latimeria</taxon>
    </lineage>
</organism>
<evidence type="ECO:0000313" key="3">
    <source>
        <dbReference type="Proteomes" id="UP000008672"/>
    </source>
</evidence>
<dbReference type="InParanoid" id="H3B163"/>
<dbReference type="Proteomes" id="UP000008672">
    <property type="component" value="Unassembled WGS sequence"/>
</dbReference>
<reference evidence="3" key="1">
    <citation type="submission" date="2011-08" db="EMBL/GenBank/DDBJ databases">
        <title>The draft genome of Latimeria chalumnae.</title>
        <authorList>
            <person name="Di Palma F."/>
            <person name="Alfoldi J."/>
            <person name="Johnson J."/>
            <person name="Berlin A."/>
            <person name="Gnerre S."/>
            <person name="Jaffe D."/>
            <person name="MacCallum I."/>
            <person name="Young S."/>
            <person name="Walker B.J."/>
            <person name="Lander E."/>
            <person name="Lindblad-Toh K."/>
        </authorList>
    </citation>
    <scope>NUCLEOTIDE SEQUENCE [LARGE SCALE GENOMIC DNA]</scope>
    <source>
        <strain evidence="3">Wild caught</strain>
    </source>
</reference>